<keyword evidence="2" id="KW-1185">Reference proteome</keyword>
<evidence type="ECO:0000313" key="1">
    <source>
        <dbReference type="EMBL" id="CAH8363402.1"/>
    </source>
</evidence>
<proteinExistence type="predicted"/>
<dbReference type="AlphaFoldDB" id="A0ABC8KWU4"/>
<dbReference type="Proteomes" id="UP001642260">
    <property type="component" value="Unassembled WGS sequence"/>
</dbReference>
<protein>
    <submittedName>
        <fullName evidence="1">Uncharacterized protein</fullName>
    </submittedName>
</protein>
<gene>
    <name evidence="1" type="ORF">ERUC_LOCUS29158</name>
</gene>
<evidence type="ECO:0000313" key="2">
    <source>
        <dbReference type="Proteomes" id="UP001642260"/>
    </source>
</evidence>
<dbReference type="EMBL" id="CAKOAT010359598">
    <property type="protein sequence ID" value="CAH8363402.1"/>
    <property type="molecule type" value="Genomic_DNA"/>
</dbReference>
<organism evidence="1 2">
    <name type="scientific">Eruca vesicaria subsp. sativa</name>
    <name type="common">Garden rocket</name>
    <name type="synonym">Eruca sativa</name>
    <dbReference type="NCBI Taxonomy" id="29727"/>
    <lineage>
        <taxon>Eukaryota</taxon>
        <taxon>Viridiplantae</taxon>
        <taxon>Streptophyta</taxon>
        <taxon>Embryophyta</taxon>
        <taxon>Tracheophyta</taxon>
        <taxon>Spermatophyta</taxon>
        <taxon>Magnoliopsida</taxon>
        <taxon>eudicotyledons</taxon>
        <taxon>Gunneridae</taxon>
        <taxon>Pentapetalae</taxon>
        <taxon>rosids</taxon>
        <taxon>malvids</taxon>
        <taxon>Brassicales</taxon>
        <taxon>Brassicaceae</taxon>
        <taxon>Brassiceae</taxon>
        <taxon>Eruca</taxon>
    </lineage>
</organism>
<sequence>MVVHLRLRTLELLQFTAIDSKTKFWLEFEPCKELQGGDWYVDGALDVSKTEDLKKVFVKILEKLKDKVVTLDVICPCFERSNGVSEHSALRTGEVCYKLIGKKSGGGEVRGGVFASIYLVGLVHI</sequence>
<accession>A0ABC8KWU4</accession>
<reference evidence="1 2" key="1">
    <citation type="submission" date="2022-03" db="EMBL/GenBank/DDBJ databases">
        <authorList>
            <person name="Macdonald S."/>
            <person name="Ahmed S."/>
            <person name="Newling K."/>
        </authorList>
    </citation>
    <scope>NUCLEOTIDE SEQUENCE [LARGE SCALE GENOMIC DNA]</scope>
</reference>
<comment type="caution">
    <text evidence="1">The sequence shown here is derived from an EMBL/GenBank/DDBJ whole genome shotgun (WGS) entry which is preliminary data.</text>
</comment>
<name>A0ABC8KWU4_ERUVS</name>